<gene>
    <name evidence="2" type="ORF">g.15319</name>
</gene>
<feature type="compositionally biased region" description="Basic and acidic residues" evidence="1">
    <location>
        <begin position="286"/>
        <end position="299"/>
    </location>
</feature>
<proteinExistence type="predicted"/>
<feature type="region of interest" description="Disordered" evidence="1">
    <location>
        <begin position="36"/>
        <end position="71"/>
    </location>
</feature>
<feature type="region of interest" description="Disordered" evidence="1">
    <location>
        <begin position="97"/>
        <end position="129"/>
    </location>
</feature>
<feature type="compositionally biased region" description="Basic and acidic residues" evidence="1">
    <location>
        <begin position="242"/>
        <end position="259"/>
    </location>
</feature>
<accession>A0A0A1WLI6</accession>
<feature type="compositionally biased region" description="Basic residues" evidence="1">
    <location>
        <begin position="97"/>
        <end position="115"/>
    </location>
</feature>
<dbReference type="AlphaFoldDB" id="A0A0A1WLI6"/>
<evidence type="ECO:0000313" key="2">
    <source>
        <dbReference type="EMBL" id="JAC99364.1"/>
    </source>
</evidence>
<reference evidence="2" key="1">
    <citation type="submission" date="2014-11" db="EMBL/GenBank/DDBJ databases">
        <authorList>
            <person name="Geib S."/>
        </authorList>
    </citation>
    <scope>NUCLEOTIDE SEQUENCE</scope>
</reference>
<evidence type="ECO:0000256" key="1">
    <source>
        <dbReference type="SAM" id="MobiDB-lite"/>
    </source>
</evidence>
<protein>
    <submittedName>
        <fullName evidence="2">Uncharacterized protein</fullName>
    </submittedName>
</protein>
<organism evidence="2">
    <name type="scientific">Zeugodacus cucurbitae</name>
    <name type="common">Melon fruit fly</name>
    <name type="synonym">Bactrocera cucurbitae</name>
    <dbReference type="NCBI Taxonomy" id="28588"/>
    <lineage>
        <taxon>Eukaryota</taxon>
        <taxon>Metazoa</taxon>
        <taxon>Ecdysozoa</taxon>
        <taxon>Arthropoda</taxon>
        <taxon>Hexapoda</taxon>
        <taxon>Insecta</taxon>
        <taxon>Pterygota</taxon>
        <taxon>Neoptera</taxon>
        <taxon>Endopterygota</taxon>
        <taxon>Diptera</taxon>
        <taxon>Brachycera</taxon>
        <taxon>Muscomorpha</taxon>
        <taxon>Tephritoidea</taxon>
        <taxon>Tephritidae</taxon>
        <taxon>Zeugodacus</taxon>
        <taxon>Zeugodacus</taxon>
    </lineage>
</organism>
<feature type="compositionally biased region" description="Low complexity" evidence="1">
    <location>
        <begin position="264"/>
        <end position="285"/>
    </location>
</feature>
<feature type="compositionally biased region" description="Basic residues" evidence="1">
    <location>
        <begin position="55"/>
        <end position="71"/>
    </location>
</feature>
<feature type="region of interest" description="Disordered" evidence="1">
    <location>
        <begin position="242"/>
        <end position="306"/>
    </location>
</feature>
<dbReference type="EMBL" id="GBXI01014927">
    <property type="protein sequence ID" value="JAC99364.1"/>
    <property type="molecule type" value="Transcribed_RNA"/>
</dbReference>
<reference evidence="2" key="2">
    <citation type="journal article" date="2015" name="Gigascience">
        <title>Reconstructing a comprehensive transcriptome assembly of a white-pupal translocated strain of the pest fruit fly Bactrocera cucurbitae.</title>
        <authorList>
            <person name="Sim S.B."/>
            <person name="Calla B."/>
            <person name="Hall B."/>
            <person name="DeRego T."/>
            <person name="Geib S.M."/>
        </authorList>
    </citation>
    <scope>NUCLEOTIDE SEQUENCE</scope>
</reference>
<sequence length="380" mass="41974">MPRPRRAPRIYVDLAGLMERAQQHQTCNERSSHVLLQTSGDPVPTSRTRIERSRSRIKRSRSHIARSRQNSRRNTAIWTTAVYPISILERLPFRRGMRQRRSYRSRSRRSQRTGAHKNNGGATNKHSRARLPTGATVAAAAVSAEVEMPCCATESPTAETQLQLNSKNTDFSCQQPSAEPIFTPPMSTVILHHNPLFDVEGKTQSGLIGKHIQMATIDQAKSRWQIRREKVSKTEAVKLSVEQKDAVKKKSRTGVEKKVPAKKGSGSELSSNASNSTTLNSAGSSEKSKSDTDESHSYEESIDLTTESVGVNTTVMNLHRTGSPIKRRLERNASKAPLALHNATEPKQLRANASVGRVLESDGVVDAGNAHITFDTMLAK</sequence>
<name>A0A0A1WLI6_ZEUCU</name>